<feature type="compositionally biased region" description="Polar residues" evidence="14">
    <location>
        <begin position="1511"/>
        <end position="1526"/>
    </location>
</feature>
<evidence type="ECO:0000256" key="14">
    <source>
        <dbReference type="SAM" id="MobiDB-lite"/>
    </source>
</evidence>
<dbReference type="GO" id="GO:0006355">
    <property type="term" value="P:regulation of DNA-templated transcription"/>
    <property type="evidence" value="ECO:0007669"/>
    <property type="project" value="TreeGrafter"/>
</dbReference>
<evidence type="ECO:0000256" key="8">
    <source>
        <dbReference type="ARBA" id="ARBA00022833"/>
    </source>
</evidence>
<keyword evidence="6" id="KW-0677">Repeat</keyword>
<dbReference type="InterPro" id="IPR036431">
    <property type="entry name" value="ARID_dom_sf"/>
</dbReference>
<keyword evidence="20" id="KW-1185">Reference proteome</keyword>
<dbReference type="PROSITE" id="PS51011">
    <property type="entry name" value="ARID"/>
    <property type="match status" value="1"/>
</dbReference>
<feature type="compositionally biased region" description="Polar residues" evidence="14">
    <location>
        <begin position="337"/>
        <end position="352"/>
    </location>
</feature>
<dbReference type="GO" id="GO:0008270">
    <property type="term" value="F:zinc ion binding"/>
    <property type="evidence" value="ECO:0007669"/>
    <property type="project" value="UniProtKB-KW"/>
</dbReference>
<dbReference type="InterPro" id="IPR004198">
    <property type="entry name" value="Znf_C5HC2"/>
</dbReference>
<feature type="region of interest" description="Disordered" evidence="14">
    <location>
        <begin position="1422"/>
        <end position="1444"/>
    </location>
</feature>
<feature type="region of interest" description="Disordered" evidence="14">
    <location>
        <begin position="1"/>
        <end position="59"/>
    </location>
</feature>
<gene>
    <name evidence="19" type="ORF">FN846DRAFT_778674</name>
</gene>
<protein>
    <recommendedName>
        <fullName evidence="4">[histone H3]-trimethyl-L-lysine(4) demethylase</fullName>
        <ecNumber evidence="4">1.14.11.67</ecNumber>
    </recommendedName>
</protein>
<evidence type="ECO:0000256" key="2">
    <source>
        <dbReference type="ARBA" id="ARBA00004123"/>
    </source>
</evidence>
<name>A0A5J5EWB3_9PEZI</name>
<dbReference type="Proteomes" id="UP000326924">
    <property type="component" value="Unassembled WGS sequence"/>
</dbReference>
<evidence type="ECO:0000256" key="5">
    <source>
        <dbReference type="ARBA" id="ARBA00022723"/>
    </source>
</evidence>
<evidence type="ECO:0000256" key="10">
    <source>
        <dbReference type="ARBA" id="ARBA00023004"/>
    </source>
</evidence>
<feature type="region of interest" description="Disordered" evidence="14">
    <location>
        <begin position="939"/>
        <end position="962"/>
    </location>
</feature>
<accession>A0A5J5EWB3</accession>
<dbReference type="GO" id="GO:0034647">
    <property type="term" value="F:histone H3K4me/H3K4me2/H3K4me3 demethylase activity"/>
    <property type="evidence" value="ECO:0007669"/>
    <property type="project" value="UniProtKB-EC"/>
</dbReference>
<dbReference type="PANTHER" id="PTHR10694:SF33">
    <property type="entry name" value="LYSINE-SPECIFIC DEMETHYLASE 5"/>
    <property type="match status" value="1"/>
</dbReference>
<dbReference type="PROSITE" id="PS01359">
    <property type="entry name" value="ZF_PHD_1"/>
    <property type="match status" value="2"/>
</dbReference>
<dbReference type="GO" id="GO:0003677">
    <property type="term" value="F:DNA binding"/>
    <property type="evidence" value="ECO:0007669"/>
    <property type="project" value="InterPro"/>
</dbReference>
<dbReference type="InterPro" id="IPR011011">
    <property type="entry name" value="Znf_FYVE_PHD"/>
</dbReference>
<feature type="compositionally biased region" description="Polar residues" evidence="14">
    <location>
        <begin position="1569"/>
        <end position="1589"/>
    </location>
</feature>
<dbReference type="SMART" id="SM01014">
    <property type="entry name" value="ARID"/>
    <property type="match status" value="1"/>
</dbReference>
<dbReference type="Pfam" id="PF01388">
    <property type="entry name" value="ARID"/>
    <property type="match status" value="1"/>
</dbReference>
<evidence type="ECO:0000256" key="7">
    <source>
        <dbReference type="ARBA" id="ARBA00022771"/>
    </source>
</evidence>
<evidence type="ECO:0000313" key="19">
    <source>
        <dbReference type="EMBL" id="KAA8905854.1"/>
    </source>
</evidence>
<evidence type="ECO:0000313" key="20">
    <source>
        <dbReference type="Proteomes" id="UP000326924"/>
    </source>
</evidence>
<feature type="compositionally biased region" description="Basic and acidic residues" evidence="14">
    <location>
        <begin position="369"/>
        <end position="393"/>
    </location>
</feature>
<dbReference type="SUPFAM" id="SSF46774">
    <property type="entry name" value="ARID-like"/>
    <property type="match status" value="1"/>
</dbReference>
<dbReference type="Pfam" id="PF21323">
    <property type="entry name" value="KDM5_C-hel"/>
    <property type="match status" value="1"/>
</dbReference>
<dbReference type="FunFam" id="2.60.120.650:FF:000035">
    <property type="entry name" value="PHD transcription factor Rum1"/>
    <property type="match status" value="1"/>
</dbReference>
<evidence type="ECO:0000256" key="11">
    <source>
        <dbReference type="ARBA" id="ARBA00023242"/>
    </source>
</evidence>
<feature type="domain" description="PHD-type" evidence="15">
    <location>
        <begin position="432"/>
        <end position="482"/>
    </location>
</feature>
<keyword evidence="7 13" id="KW-0863">Zinc-finger</keyword>
<organism evidence="19 20">
    <name type="scientific">Sphaerosporella brunnea</name>
    <dbReference type="NCBI Taxonomy" id="1250544"/>
    <lineage>
        <taxon>Eukaryota</taxon>
        <taxon>Fungi</taxon>
        <taxon>Dikarya</taxon>
        <taxon>Ascomycota</taxon>
        <taxon>Pezizomycotina</taxon>
        <taxon>Pezizomycetes</taxon>
        <taxon>Pezizales</taxon>
        <taxon>Pyronemataceae</taxon>
        <taxon>Sphaerosporella</taxon>
    </lineage>
</organism>
<dbReference type="PROSITE" id="PS51183">
    <property type="entry name" value="JMJN"/>
    <property type="match status" value="1"/>
</dbReference>
<feature type="region of interest" description="Disordered" evidence="14">
    <location>
        <begin position="1474"/>
        <end position="1635"/>
    </location>
</feature>
<dbReference type="Pfam" id="PF02375">
    <property type="entry name" value="JmjN"/>
    <property type="match status" value="1"/>
</dbReference>
<dbReference type="PANTHER" id="PTHR10694">
    <property type="entry name" value="LYSINE-SPECIFIC DEMETHYLASE"/>
    <property type="match status" value="1"/>
</dbReference>
<dbReference type="SMART" id="SM00501">
    <property type="entry name" value="BRIGHT"/>
    <property type="match status" value="1"/>
</dbReference>
<keyword evidence="10" id="KW-0408">Iron</keyword>
<comment type="cofactor">
    <cofactor evidence="1">
        <name>Fe(2+)</name>
        <dbReference type="ChEBI" id="CHEBI:29033"/>
    </cofactor>
</comment>
<evidence type="ECO:0000256" key="12">
    <source>
        <dbReference type="ARBA" id="ARBA00048734"/>
    </source>
</evidence>
<feature type="compositionally biased region" description="Polar residues" evidence="14">
    <location>
        <begin position="19"/>
        <end position="31"/>
    </location>
</feature>
<dbReference type="InterPro" id="IPR013637">
    <property type="entry name" value="Lys_sp_deMease-like_dom"/>
</dbReference>
<feature type="region of interest" description="Disordered" evidence="14">
    <location>
        <begin position="269"/>
        <end position="296"/>
    </location>
</feature>
<proteinExistence type="inferred from homology"/>
<feature type="compositionally biased region" description="Basic residues" evidence="14">
    <location>
        <begin position="939"/>
        <end position="953"/>
    </location>
</feature>
<dbReference type="OrthoDB" id="1678912at2759"/>
<dbReference type="CDD" id="cd15519">
    <property type="entry name" value="PHD1_Lid2p_like"/>
    <property type="match status" value="1"/>
</dbReference>
<dbReference type="InterPro" id="IPR003347">
    <property type="entry name" value="JmjC_dom"/>
</dbReference>
<dbReference type="Pfam" id="PF08429">
    <property type="entry name" value="PLU-1"/>
    <property type="match status" value="1"/>
</dbReference>
<keyword evidence="11" id="KW-0539">Nucleus</keyword>
<sequence length="1635" mass="184024">MGGGTPAPHTGPPGGYQTAPLSSRKAQSLDMSTVERRTPGVKENPKRIRPHGLTEAPTFTPTAEEFKDPMEYIRSIAEEGRKYGIVKIIPPENWQPDFGIDTERFHFRTRRQELNSVEGGTRANLNYLDQLSKYHKQHGTTLNRFPSVDKRPLDLYRLKKAVEIRGGFQTVCKGKKWAEIGRDLGYSGKIMSSLSTSLKNSYSRYLQPYEEWVKSAKPGVQQQIEAEFGGPITPSPVASPMKNAMSGKMGSPVGSSFGPDSQAIRAASSALTASVGTPDKSDVDMIDATPIKSNTPSSISGFTAVNAGGSGGFTPVNSGFTPLNTASGVRKDGEFTPSASSMRSENGVSSRRGSPEGRGAPLGSPLKRQHSECGSDLKDLANGKPEDTENGERRSKRLKKEPAPMVAGSHMTLHKPSSVPRTLGDRTHNKPGEKCEKCGRGDDMKSLLLCDGCDYGYHIYCLDPALKAVPDRDWYCDRCLVGTGEYGFADGEIYSLRQFQEKANNFKDLYFQKKMPYDPILNKPRLVTEDDVEREFWRLVESVHETVEVEYGADIHSTTHGSGFPTVERHPTNPYSTDPWNLNILPLHPESLFRHIKSDVSGMTVPWLYVGMCFSTFCWHNEDHFTYSANYQHFGATKTWYGIPGEDADKFENAMREAVPELFEQQPDLLFQLVTLLTPAHLQKVGVRVYALDQRAGQFVITFPKAYHAGFNHGFNFNEAVNFAPADWEPAGQECVERYQHFRRAPVFSHDELLLTAAARDTSIKTAQWLAPALERVKVRELAQRAFLQEQLPVFNKVILGDNEELAEEEYQCGVCKVYCYLSQVTCACTSNVVCPAHFRDICDCDKSKITLRMRMSDEDLEELVQKVHDKANLPRAWAAKLEKTMLETPRPQLKALKSLLTEGEKIPYYIPELAPLKAFVERAQEWVEEATPYVSRKQQNRRKNEKAWRAGKTKAAEMEEKEREHRRLDSILTLLQTADELGFDCPEIEQLNDRATSIREFQLKARHALATPGALSTTDYEGLVDLGKSFNVDLAETDLLEKIVKQLKWVDNARELRGKSLTLQDVDELIKTGVELGIPDNNDQIIFYKAQKESGELWEKKAKELMSVEAIHFQQLEALSQQAAALPVSRETLAQVDQILNKQREAHRQIVSLYEASKSPYLQNRPKYKDVRDVLDGLSELVSKPTGTIDLEKEQKRHEDWMRKGKKLFGKANAPLHILQQHMSYVESRNQHCFALEDRPRTPVEPSSREPSPDAKNNASFGDSSRGRHREVFCICRQPEAGMMIECEVCHEWYHGKCLKIARGKVKEDDKYTCPICDYRVKIPRDAARPKLEDLIEWESEIPNLPFIPDEMDCLHRIIEGASKFRRFVSSYTNSPLGLTSAEVPTMRFYLRKIEGAEILLSHETNFFRQELHRWMPIAPDPPPTIEISQSTRKPRPTKQQKLMAQMGIKNPEELPAQFRTKPHVFKKKIEINGKPTPHMPIKPAPVRGHGSPTPTTPKPEQMYEYQRFGSATTHGSPSYSQPSFRGSPGSPVLVNNPGRGQTLDPALFNPNGYHGHRPSTISSSSSPQYNANNSREVNNMFEQLTNHDSPDLYLKEPSAGPPTSGYESLAAQALDQSTESLDSMADQFLNRDP</sequence>
<feature type="region of interest" description="Disordered" evidence="14">
    <location>
        <begin position="321"/>
        <end position="429"/>
    </location>
</feature>
<dbReference type="InterPro" id="IPR001606">
    <property type="entry name" value="ARID_dom"/>
</dbReference>
<dbReference type="PROSITE" id="PS51184">
    <property type="entry name" value="JMJC"/>
    <property type="match status" value="1"/>
</dbReference>
<dbReference type="InterPro" id="IPR019787">
    <property type="entry name" value="Znf_PHD-finger"/>
</dbReference>
<reference evidence="19 20" key="1">
    <citation type="submission" date="2019-09" db="EMBL/GenBank/DDBJ databases">
        <title>Draft genome of the ectomycorrhizal ascomycete Sphaerosporella brunnea.</title>
        <authorList>
            <consortium name="DOE Joint Genome Institute"/>
            <person name="Benucci G.M."/>
            <person name="Marozzi G."/>
            <person name="Antonielli L."/>
            <person name="Sanchez S."/>
            <person name="Marco P."/>
            <person name="Wang X."/>
            <person name="Falini L.B."/>
            <person name="Barry K."/>
            <person name="Haridas S."/>
            <person name="Lipzen A."/>
            <person name="Labutti K."/>
            <person name="Grigoriev I.V."/>
            <person name="Murat C."/>
            <person name="Martin F."/>
            <person name="Albertini E."/>
            <person name="Donnini D."/>
            <person name="Bonito G."/>
        </authorList>
    </citation>
    <scope>NUCLEOTIDE SEQUENCE [LARGE SCALE GENOMIC DNA]</scope>
    <source>
        <strain evidence="19 20">Sb_GMNB300</strain>
    </source>
</reference>
<evidence type="ECO:0000259" key="17">
    <source>
        <dbReference type="PROSITE" id="PS51183"/>
    </source>
</evidence>
<dbReference type="Gene3D" id="1.10.150.60">
    <property type="entry name" value="ARID DNA-binding domain"/>
    <property type="match status" value="1"/>
</dbReference>
<dbReference type="EMBL" id="VXIS01000095">
    <property type="protein sequence ID" value="KAA8905854.1"/>
    <property type="molecule type" value="Genomic_DNA"/>
</dbReference>
<dbReference type="Gene3D" id="2.30.30.1150">
    <property type="match status" value="1"/>
</dbReference>
<evidence type="ECO:0000259" key="16">
    <source>
        <dbReference type="PROSITE" id="PS51011"/>
    </source>
</evidence>
<evidence type="ECO:0000256" key="4">
    <source>
        <dbReference type="ARBA" id="ARBA00012902"/>
    </source>
</evidence>
<feature type="compositionally biased region" description="Basic and acidic residues" evidence="14">
    <location>
        <begin position="1240"/>
        <end position="1254"/>
    </location>
</feature>
<feature type="compositionally biased region" description="Basic and acidic residues" evidence="14">
    <location>
        <begin position="33"/>
        <end position="46"/>
    </location>
</feature>
<feature type="domain" description="JmjN" evidence="17">
    <location>
        <begin position="56"/>
        <end position="97"/>
    </location>
</feature>
<dbReference type="InterPro" id="IPR019786">
    <property type="entry name" value="Zinc_finger_PHD-type_CS"/>
</dbReference>
<dbReference type="FunFam" id="3.30.40.10:FF:000322">
    <property type="entry name" value="PHD transcription factor (Rum1)"/>
    <property type="match status" value="1"/>
</dbReference>
<dbReference type="InterPro" id="IPR003349">
    <property type="entry name" value="JmjN"/>
</dbReference>
<dbReference type="FunCoup" id="A0A5J5EWB3">
    <property type="interactions" value="342"/>
</dbReference>
<evidence type="ECO:0000259" key="15">
    <source>
        <dbReference type="PROSITE" id="PS50016"/>
    </source>
</evidence>
<dbReference type="Pfam" id="PF02373">
    <property type="entry name" value="JmjC"/>
    <property type="match status" value="1"/>
</dbReference>
<dbReference type="CDD" id="cd16100">
    <property type="entry name" value="ARID"/>
    <property type="match status" value="1"/>
</dbReference>
<feature type="domain" description="ARID" evidence="16">
    <location>
        <begin position="121"/>
        <end position="214"/>
    </location>
</feature>
<evidence type="ECO:0000259" key="18">
    <source>
        <dbReference type="PROSITE" id="PS51184"/>
    </source>
</evidence>
<comment type="similarity">
    <text evidence="3">Belongs to the JARID1 histone demethylase family.</text>
</comment>
<dbReference type="FunFam" id="1.10.150.60:FF:000010">
    <property type="entry name" value="PHD transcription factor (Rum1)"/>
    <property type="match status" value="1"/>
</dbReference>
<dbReference type="PROSITE" id="PS50016">
    <property type="entry name" value="ZF_PHD_2"/>
    <property type="match status" value="2"/>
</dbReference>
<keyword evidence="8" id="KW-0862">Zinc</keyword>
<dbReference type="Gene3D" id="3.30.40.10">
    <property type="entry name" value="Zinc/RING finger domain, C3HC4 (zinc finger)"/>
    <property type="match status" value="1"/>
</dbReference>
<comment type="catalytic activity">
    <reaction evidence="12">
        <text>N(6),N(6),N(6)-trimethyl-L-lysyl(4)-[histone H3] + 3 2-oxoglutarate + 3 O2 = L-lysyl(4)-[histone H3] + 3 formaldehyde + 3 succinate + 3 CO2</text>
        <dbReference type="Rhea" id="RHEA:60208"/>
        <dbReference type="Rhea" id="RHEA-COMP:15537"/>
        <dbReference type="Rhea" id="RHEA-COMP:15547"/>
        <dbReference type="ChEBI" id="CHEBI:15379"/>
        <dbReference type="ChEBI" id="CHEBI:16526"/>
        <dbReference type="ChEBI" id="CHEBI:16810"/>
        <dbReference type="ChEBI" id="CHEBI:16842"/>
        <dbReference type="ChEBI" id="CHEBI:29969"/>
        <dbReference type="ChEBI" id="CHEBI:30031"/>
        <dbReference type="ChEBI" id="CHEBI:61961"/>
        <dbReference type="EC" id="1.14.11.67"/>
    </reaction>
</comment>
<dbReference type="InParanoid" id="A0A5J5EWB3"/>
<dbReference type="CDD" id="cd15518">
    <property type="entry name" value="PHD_Ecm5p_Lid2p_like"/>
    <property type="match status" value="1"/>
</dbReference>
<dbReference type="SMART" id="SM00558">
    <property type="entry name" value="JmjC"/>
    <property type="match status" value="1"/>
</dbReference>
<dbReference type="Gene3D" id="2.60.120.650">
    <property type="entry name" value="Cupin"/>
    <property type="match status" value="1"/>
</dbReference>
<evidence type="ECO:0000256" key="13">
    <source>
        <dbReference type="PROSITE-ProRule" id="PRU00146"/>
    </source>
</evidence>
<dbReference type="GO" id="GO:0000785">
    <property type="term" value="C:chromatin"/>
    <property type="evidence" value="ECO:0007669"/>
    <property type="project" value="TreeGrafter"/>
</dbReference>
<dbReference type="Pfam" id="PF00628">
    <property type="entry name" value="PHD"/>
    <property type="match status" value="2"/>
</dbReference>
<dbReference type="EC" id="1.14.11.67" evidence="4"/>
<feature type="region of interest" description="Disordered" evidence="14">
    <location>
        <begin position="1240"/>
        <end position="1266"/>
    </location>
</feature>
<dbReference type="SMART" id="SM00545">
    <property type="entry name" value="JmjN"/>
    <property type="match status" value="1"/>
</dbReference>
<evidence type="ECO:0000256" key="9">
    <source>
        <dbReference type="ARBA" id="ARBA00023002"/>
    </source>
</evidence>
<dbReference type="SUPFAM" id="SSF57903">
    <property type="entry name" value="FYVE/PHD zinc finger"/>
    <property type="match status" value="2"/>
</dbReference>
<keyword evidence="9" id="KW-0560">Oxidoreductase</keyword>
<evidence type="ECO:0000256" key="6">
    <source>
        <dbReference type="ARBA" id="ARBA00022737"/>
    </source>
</evidence>
<dbReference type="InterPro" id="IPR013083">
    <property type="entry name" value="Znf_RING/FYVE/PHD"/>
</dbReference>
<dbReference type="InterPro" id="IPR048615">
    <property type="entry name" value="KDM5_C-hel"/>
</dbReference>
<keyword evidence="5" id="KW-0479">Metal-binding</keyword>
<comment type="subcellular location">
    <subcellularLocation>
        <location evidence="2">Nucleus</location>
    </subcellularLocation>
</comment>
<evidence type="ECO:0000256" key="3">
    <source>
        <dbReference type="ARBA" id="ARBA00006801"/>
    </source>
</evidence>
<dbReference type="SMART" id="SM00249">
    <property type="entry name" value="PHD"/>
    <property type="match status" value="2"/>
</dbReference>
<feature type="domain" description="PHD-type" evidence="15">
    <location>
        <begin position="1272"/>
        <end position="1321"/>
    </location>
</feature>
<comment type="caution">
    <text evidence="19">The sequence shown here is derived from an EMBL/GenBank/DDBJ whole genome shotgun (WGS) entry which is preliminary data.</text>
</comment>
<dbReference type="FunFam" id="2.60.120.650:FF:000014">
    <property type="entry name" value="PHD transcription factor (Rum1)"/>
    <property type="match status" value="1"/>
</dbReference>
<dbReference type="GO" id="GO:0005634">
    <property type="term" value="C:nucleus"/>
    <property type="evidence" value="ECO:0007669"/>
    <property type="project" value="UniProtKB-SubCell"/>
</dbReference>
<feature type="domain" description="JmjC" evidence="18">
    <location>
        <begin position="574"/>
        <end position="740"/>
    </location>
</feature>
<dbReference type="SUPFAM" id="SSF51197">
    <property type="entry name" value="Clavaminate synthase-like"/>
    <property type="match status" value="1"/>
</dbReference>
<dbReference type="InterPro" id="IPR001965">
    <property type="entry name" value="Znf_PHD"/>
</dbReference>
<evidence type="ECO:0000256" key="1">
    <source>
        <dbReference type="ARBA" id="ARBA00001954"/>
    </source>
</evidence>
<dbReference type="Pfam" id="PF02928">
    <property type="entry name" value="zf-C5HC2"/>
    <property type="match status" value="1"/>
</dbReference>